<gene>
    <name evidence="4" type="primary">RASEF</name>
    <name evidence="4" type="ORF">E2C01_025139</name>
</gene>
<reference evidence="4 5" key="1">
    <citation type="submission" date="2019-05" db="EMBL/GenBank/DDBJ databases">
        <title>Another draft genome of Portunus trituberculatus and its Hox gene families provides insights of decapod evolution.</title>
        <authorList>
            <person name="Jeong J.-H."/>
            <person name="Song I."/>
            <person name="Kim S."/>
            <person name="Choi T."/>
            <person name="Kim D."/>
            <person name="Ryu S."/>
            <person name="Kim W."/>
        </authorList>
    </citation>
    <scope>NUCLEOTIDE SEQUENCE [LARGE SCALE GENOMIC DNA]</scope>
    <source>
        <tissue evidence="4">Muscle</tissue>
    </source>
</reference>
<evidence type="ECO:0000313" key="4">
    <source>
        <dbReference type="EMBL" id="MPC31839.1"/>
    </source>
</evidence>
<dbReference type="AlphaFoldDB" id="A0A5B7EEX3"/>
<dbReference type="InterPro" id="IPR018247">
    <property type="entry name" value="EF_Hand_1_Ca_BS"/>
</dbReference>
<dbReference type="InterPro" id="IPR002048">
    <property type="entry name" value="EF_hand_dom"/>
</dbReference>
<name>A0A5B7EEX3_PORTR</name>
<dbReference type="OrthoDB" id="9989112at2759"/>
<dbReference type="PROSITE" id="PS00018">
    <property type="entry name" value="EF_HAND_1"/>
    <property type="match status" value="1"/>
</dbReference>
<dbReference type="Proteomes" id="UP000324222">
    <property type="component" value="Unassembled WGS sequence"/>
</dbReference>
<dbReference type="EMBL" id="VSRR010002514">
    <property type="protein sequence ID" value="MPC31839.1"/>
    <property type="molecule type" value="Genomic_DNA"/>
</dbReference>
<keyword evidence="1" id="KW-0106">Calcium</keyword>
<evidence type="ECO:0000259" key="3">
    <source>
        <dbReference type="PROSITE" id="PS50222"/>
    </source>
</evidence>
<dbReference type="InterPro" id="IPR011992">
    <property type="entry name" value="EF-hand-dom_pair"/>
</dbReference>
<proteinExistence type="predicted"/>
<organism evidence="4 5">
    <name type="scientific">Portunus trituberculatus</name>
    <name type="common">Swimming crab</name>
    <name type="synonym">Neptunus trituberculatus</name>
    <dbReference type="NCBI Taxonomy" id="210409"/>
    <lineage>
        <taxon>Eukaryota</taxon>
        <taxon>Metazoa</taxon>
        <taxon>Ecdysozoa</taxon>
        <taxon>Arthropoda</taxon>
        <taxon>Crustacea</taxon>
        <taxon>Multicrustacea</taxon>
        <taxon>Malacostraca</taxon>
        <taxon>Eumalacostraca</taxon>
        <taxon>Eucarida</taxon>
        <taxon>Decapoda</taxon>
        <taxon>Pleocyemata</taxon>
        <taxon>Brachyura</taxon>
        <taxon>Eubrachyura</taxon>
        <taxon>Portunoidea</taxon>
        <taxon>Portunidae</taxon>
        <taxon>Portuninae</taxon>
        <taxon>Portunus</taxon>
    </lineage>
</organism>
<dbReference type="PROSITE" id="PS50222">
    <property type="entry name" value="EF_HAND_2"/>
    <property type="match status" value="1"/>
</dbReference>
<accession>A0A5B7EEX3</accession>
<protein>
    <submittedName>
        <fullName evidence="4">Ras and EF-hand domain-containing protein</fullName>
    </submittedName>
</protein>
<keyword evidence="5" id="KW-1185">Reference proteome</keyword>
<dbReference type="Gene3D" id="1.10.238.10">
    <property type="entry name" value="EF-hand"/>
    <property type="match status" value="1"/>
</dbReference>
<evidence type="ECO:0000256" key="1">
    <source>
        <dbReference type="ARBA" id="ARBA00022837"/>
    </source>
</evidence>
<feature type="domain" description="EF-hand" evidence="3">
    <location>
        <begin position="59"/>
        <end position="94"/>
    </location>
</feature>
<comment type="caution">
    <text evidence="4">The sequence shown here is derived from an EMBL/GenBank/DDBJ whole genome shotgun (WGS) entry which is preliminary data.</text>
</comment>
<feature type="compositionally biased region" description="Basic and acidic residues" evidence="2">
    <location>
        <begin position="120"/>
        <end position="130"/>
    </location>
</feature>
<evidence type="ECO:0000313" key="5">
    <source>
        <dbReference type="Proteomes" id="UP000324222"/>
    </source>
</evidence>
<sequence>MLKVLRGDSIDVIGTATCMSELVTGGVEYCEEEQQTQPSLRKGFIVREELRDLCSSLAIADEDSDVIFTDLDQDKDGKISYKEFSKGFIEFLHRDTEKTEKQVSNGTNGTEEREDAPEQTEGKEGCEQSERRRRASVHQAWSALTSNLPELSKSCLVTSKR</sequence>
<dbReference type="GO" id="GO:0005509">
    <property type="term" value="F:calcium ion binding"/>
    <property type="evidence" value="ECO:0007669"/>
    <property type="project" value="InterPro"/>
</dbReference>
<dbReference type="Pfam" id="PF13499">
    <property type="entry name" value="EF-hand_7"/>
    <property type="match status" value="1"/>
</dbReference>
<dbReference type="SUPFAM" id="SSF47473">
    <property type="entry name" value="EF-hand"/>
    <property type="match status" value="1"/>
</dbReference>
<feature type="region of interest" description="Disordered" evidence="2">
    <location>
        <begin position="97"/>
        <end position="138"/>
    </location>
</feature>
<evidence type="ECO:0000256" key="2">
    <source>
        <dbReference type="SAM" id="MobiDB-lite"/>
    </source>
</evidence>